<evidence type="ECO:0000313" key="2">
    <source>
        <dbReference type="Proteomes" id="UP001207468"/>
    </source>
</evidence>
<comment type="caution">
    <text evidence="1">The sequence shown here is derived from an EMBL/GenBank/DDBJ whole genome shotgun (WGS) entry which is preliminary data.</text>
</comment>
<accession>A0ACC0UF15</accession>
<reference evidence="1" key="1">
    <citation type="submission" date="2021-03" db="EMBL/GenBank/DDBJ databases">
        <title>Evolutionary priming and transition to the ectomycorrhizal habit in an iconic lineage of mushroom-forming fungi: is preadaptation a requirement?</title>
        <authorList>
            <consortium name="DOE Joint Genome Institute"/>
            <person name="Looney B.P."/>
            <person name="Miyauchi S."/>
            <person name="Morin E."/>
            <person name="Drula E."/>
            <person name="Courty P.E."/>
            <person name="Chicoki N."/>
            <person name="Fauchery L."/>
            <person name="Kohler A."/>
            <person name="Kuo A."/>
            <person name="LaButti K."/>
            <person name="Pangilinan J."/>
            <person name="Lipzen A."/>
            <person name="Riley R."/>
            <person name="Andreopoulos W."/>
            <person name="He G."/>
            <person name="Johnson J."/>
            <person name="Barry K.W."/>
            <person name="Grigoriev I.V."/>
            <person name="Nagy L."/>
            <person name="Hibbett D."/>
            <person name="Henrissat B."/>
            <person name="Matheny P.B."/>
            <person name="Labbe J."/>
            <person name="Martin A.F."/>
        </authorList>
    </citation>
    <scope>NUCLEOTIDE SEQUENCE</scope>
    <source>
        <strain evidence="1">BPL698</strain>
    </source>
</reference>
<dbReference type="Proteomes" id="UP001207468">
    <property type="component" value="Unassembled WGS sequence"/>
</dbReference>
<dbReference type="EMBL" id="JAGFNK010000059">
    <property type="protein sequence ID" value="KAI9509649.1"/>
    <property type="molecule type" value="Genomic_DNA"/>
</dbReference>
<evidence type="ECO:0000313" key="1">
    <source>
        <dbReference type="EMBL" id="KAI9509649.1"/>
    </source>
</evidence>
<sequence>MSATTTAATALPKGKIKDDPTQSILLSHWWNFYSLVEQRRRPVVWTSSAILFAHESEPAIVGRAFPSSRQFRLQSPPIVISAPGSYEPPTILCVSPDENWLFAYFPGRQIPGVGGFWRAQQADSWDIVESVSFASGRGVVSTRWLGHAREWVVDSGRNTSRLPPLGPIVLASFPTLILITQNLQVQVCCVQSSAQQFRIATVSCSLEKYDEPRDMNVVPPNLDPHSEFESRYCTHATIGLGYNESAILVATRSRPNVLPFESSFVSLGLDEGPESSPYFHDVHLVESVDWESWAQESNIELCEVRLGFDGPRPLLTTSPLPPLRCDAHPLSSLVFCPGDPLQSTVAESNTAQIMQKMYLCLSLLDLGKCDDRAVLENRPYLGADSTIPRSELNVFGLVKRVHPHTNFSEWSSTKLASKTFSETLTFIVPHHRSPRANTIVAGSLSTQGPASYSKRSASTKVPSGSISVLKLPSLDTYPDWGSEPLLMGWSESSYGYPPVSVALSPNATLLCAISQSTTASLRLTIHTMPKKLPNDKSVVENARIPDFVSALLSAIRSKRTISDVARQLSLNSVSVQEVESILCEVLEALESHDYGLRDVWYHEYLGILLEVYRLKGERMPKKTDQEDFATRWKTMQDLCSVIACHNAFEDCMDGNGVGLEYSWPLIVLSIWFVDFLEELMRECVLLGDSREGLGEHVTDKQTVPSTHPIMLNLLYPDALAKLRVTVGNVKKLYGQLKSIDPNGENGATAKNVLLDTIDNSGINLEGLESVLTQISEKIEGTNAADVRRSLAASHPLPTVFPLLWRNAQMVSKSNAIQKSRLFIKSKEFVSEFGKARKSSEYVREERDVVTKGILLRHRPTRACVRCEGKSQQHEIILQEDGPVPGTIFSQWNVCRRRWLSRCICGGRWVRID</sequence>
<organism evidence="1 2">
    <name type="scientific">Russula earlei</name>
    <dbReference type="NCBI Taxonomy" id="71964"/>
    <lineage>
        <taxon>Eukaryota</taxon>
        <taxon>Fungi</taxon>
        <taxon>Dikarya</taxon>
        <taxon>Basidiomycota</taxon>
        <taxon>Agaricomycotina</taxon>
        <taxon>Agaricomycetes</taxon>
        <taxon>Russulales</taxon>
        <taxon>Russulaceae</taxon>
        <taxon>Russula</taxon>
    </lineage>
</organism>
<keyword evidence="2" id="KW-1185">Reference proteome</keyword>
<protein>
    <submittedName>
        <fullName evidence="1">Uncharacterized protein</fullName>
    </submittedName>
</protein>
<proteinExistence type="predicted"/>
<name>A0ACC0UF15_9AGAM</name>
<gene>
    <name evidence="1" type="ORF">F5148DRAFT_1186141</name>
</gene>